<reference evidence="5" key="1">
    <citation type="submission" date="2021-01" db="EMBL/GenBank/DDBJ databases">
        <authorList>
            <person name="Zahm M."/>
            <person name="Roques C."/>
            <person name="Cabau C."/>
            <person name="Klopp C."/>
            <person name="Donnadieu C."/>
            <person name="Jouanno E."/>
            <person name="Lampietro C."/>
            <person name="Louis A."/>
            <person name="Herpin A."/>
            <person name="Echchiki A."/>
            <person name="Berthelot C."/>
            <person name="Parey E."/>
            <person name="Roest-Crollius H."/>
            <person name="Braasch I."/>
            <person name="Postlethwait J."/>
            <person name="Bobe J."/>
            <person name="Montfort J."/>
            <person name="Bouchez O."/>
            <person name="Begum T."/>
            <person name="Mejri S."/>
            <person name="Adams A."/>
            <person name="Chen W.-J."/>
            <person name="Guiguen Y."/>
        </authorList>
    </citation>
    <scope>NUCLEOTIDE SEQUENCE</scope>
    <source>
        <strain evidence="5">YG-15Mar2019-1</strain>
        <tissue evidence="5">Brain</tissue>
    </source>
</reference>
<dbReference type="InterPro" id="IPR036265">
    <property type="entry name" value="HIT-like_sf"/>
</dbReference>
<dbReference type="Gene3D" id="3.30.428.10">
    <property type="entry name" value="HIT-like"/>
    <property type="match status" value="1"/>
</dbReference>
<organism evidence="5 6">
    <name type="scientific">Megalops atlanticus</name>
    <name type="common">Tarpon</name>
    <name type="synonym">Clupea gigantea</name>
    <dbReference type="NCBI Taxonomy" id="7932"/>
    <lineage>
        <taxon>Eukaryota</taxon>
        <taxon>Metazoa</taxon>
        <taxon>Chordata</taxon>
        <taxon>Craniata</taxon>
        <taxon>Vertebrata</taxon>
        <taxon>Euteleostomi</taxon>
        <taxon>Actinopterygii</taxon>
        <taxon>Neopterygii</taxon>
        <taxon>Teleostei</taxon>
        <taxon>Elopiformes</taxon>
        <taxon>Megalopidae</taxon>
        <taxon>Megalops</taxon>
    </lineage>
</organism>
<dbReference type="EMBL" id="JAFDVH010000001">
    <property type="protein sequence ID" value="KAG7491488.1"/>
    <property type="molecule type" value="Genomic_DNA"/>
</dbReference>
<evidence type="ECO:0000259" key="4">
    <source>
        <dbReference type="PROSITE" id="PS51084"/>
    </source>
</evidence>
<dbReference type="PANTHER" id="PTHR46648:SF1">
    <property type="entry name" value="ADENOSINE 5'-MONOPHOSPHORAMIDASE HNT1"/>
    <property type="match status" value="1"/>
</dbReference>
<evidence type="ECO:0000313" key="5">
    <source>
        <dbReference type="EMBL" id="KAG7491488.1"/>
    </source>
</evidence>
<keyword evidence="6" id="KW-1185">Reference proteome</keyword>
<comment type="caution">
    <text evidence="3">Lacks conserved residue(s) required for the propagation of feature annotation.</text>
</comment>
<dbReference type="PROSITE" id="PS51084">
    <property type="entry name" value="HIT_2"/>
    <property type="match status" value="1"/>
</dbReference>
<evidence type="ECO:0000256" key="1">
    <source>
        <dbReference type="ARBA" id="ARBA00024472"/>
    </source>
</evidence>
<comment type="catalytic activity">
    <reaction evidence="1">
        <text>adenosine 5'-phosphoramidate + H2O = NH4(+) + AMP</text>
        <dbReference type="Rhea" id="RHEA:67916"/>
        <dbReference type="ChEBI" id="CHEBI:15377"/>
        <dbReference type="ChEBI" id="CHEBI:28938"/>
        <dbReference type="ChEBI" id="CHEBI:57890"/>
        <dbReference type="ChEBI" id="CHEBI:456215"/>
    </reaction>
</comment>
<feature type="domain" description="HIT" evidence="4">
    <location>
        <begin position="175"/>
        <end position="280"/>
    </location>
</feature>
<evidence type="ECO:0000256" key="2">
    <source>
        <dbReference type="ARBA" id="ARBA00025764"/>
    </source>
</evidence>
<evidence type="ECO:0000313" key="6">
    <source>
        <dbReference type="Proteomes" id="UP001046870"/>
    </source>
</evidence>
<comment type="similarity">
    <text evidence="2">Belongs to the HINT family.</text>
</comment>
<dbReference type="PANTHER" id="PTHR46648">
    <property type="entry name" value="HIT FAMILY PROTEIN 1"/>
    <property type="match status" value="1"/>
</dbReference>
<dbReference type="Pfam" id="PF01230">
    <property type="entry name" value="HIT"/>
    <property type="match status" value="1"/>
</dbReference>
<dbReference type="OrthoDB" id="2262349at2759"/>
<gene>
    <name evidence="5" type="ORF">MATL_G00004040</name>
</gene>
<accession>A0A9D3QEX9</accession>
<dbReference type="Proteomes" id="UP001046870">
    <property type="component" value="Chromosome 1"/>
</dbReference>
<dbReference type="GO" id="GO:0003824">
    <property type="term" value="F:catalytic activity"/>
    <property type="evidence" value="ECO:0007669"/>
    <property type="project" value="InterPro"/>
</dbReference>
<dbReference type="SUPFAM" id="SSF54197">
    <property type="entry name" value="HIT-like"/>
    <property type="match status" value="2"/>
</dbReference>
<proteinExistence type="inferred from homology"/>
<name>A0A9D3QEX9_MEGAT</name>
<protein>
    <recommendedName>
        <fullName evidence="4">HIT domain-containing protein</fullName>
    </recommendedName>
</protein>
<comment type="caution">
    <text evidence="5">The sequence shown here is derived from an EMBL/GenBank/DDBJ whole genome shotgun (WGS) entry which is preliminary data.</text>
</comment>
<dbReference type="AlphaFoldDB" id="A0A9D3QEX9"/>
<evidence type="ECO:0000256" key="3">
    <source>
        <dbReference type="PROSITE-ProRule" id="PRU00464"/>
    </source>
</evidence>
<sequence length="317" mass="35524">MLFMRFLKRMAALRSACSQQHLIWETEELVAYLHPYPWTPGATVLTRKTSGGPSSIFQLAERELLDLLLGAQAVGALLCERLGVHRCALVHKPRREQQAQVRVLPLQGLDPDWRPHLAHEEDFQPHDPGYCSSKSGPRWQDADLEQVRERIRARLPNPSAPPSFVFLGDPSHDGLFSRIVRGEEQQWRVWEDDAHVAFLTPFPNTPGLTVVVPRRPLTSDIFRLEEGDYRALVLATQKVAQLLEEGLGAWAVALIFEGFEIDYAHAKLIPLLPPPGNPPASPPPQFCPIYPGYVTSADGPASCPESLMEMQVRITQL</sequence>
<dbReference type="InterPro" id="IPR001310">
    <property type="entry name" value="Histidine_triad_HIT"/>
</dbReference>
<dbReference type="InterPro" id="IPR011146">
    <property type="entry name" value="HIT-like"/>
</dbReference>
<dbReference type="FunFam" id="3.30.428.10:FF:000056">
    <property type="entry name" value="Si:ch211-256m1.8"/>
    <property type="match status" value="1"/>
</dbReference>